<dbReference type="GO" id="GO:0017119">
    <property type="term" value="C:Golgi transport complex"/>
    <property type="evidence" value="ECO:0007669"/>
    <property type="project" value="InterPro"/>
</dbReference>
<evidence type="ECO:0000256" key="1">
    <source>
        <dbReference type="ARBA" id="ARBA00004395"/>
    </source>
</evidence>
<feature type="domain" description="Conserved oligomeric Golgi complex subunit 5 N-terminal" evidence="5">
    <location>
        <begin position="8"/>
        <end position="137"/>
    </location>
</feature>
<evidence type="ECO:0000256" key="3">
    <source>
        <dbReference type="ARBA" id="ARBA00023034"/>
    </source>
</evidence>
<dbReference type="Pfam" id="PF10392">
    <property type="entry name" value="COG5_N"/>
    <property type="match status" value="1"/>
</dbReference>
<accession>A0A9P8TCA5</accession>
<reference evidence="7" key="1">
    <citation type="journal article" date="2021" name="Open Biol.">
        <title>Shared evolutionary footprints suggest mitochondrial oxidative damage underlies multiple complex I losses in fungi.</title>
        <authorList>
            <person name="Schikora-Tamarit M.A."/>
            <person name="Marcet-Houben M."/>
            <person name="Nosek J."/>
            <person name="Gabaldon T."/>
        </authorList>
    </citation>
    <scope>NUCLEOTIDE SEQUENCE</scope>
    <source>
        <strain evidence="7">CBS6341</strain>
    </source>
</reference>
<dbReference type="Pfam" id="PF20649">
    <property type="entry name" value="COG5_C"/>
    <property type="match status" value="1"/>
</dbReference>
<evidence type="ECO:0000313" key="7">
    <source>
        <dbReference type="EMBL" id="KAH3673026.1"/>
    </source>
</evidence>
<evidence type="ECO:0000313" key="8">
    <source>
        <dbReference type="Proteomes" id="UP000769528"/>
    </source>
</evidence>
<dbReference type="PANTHER" id="PTHR13228:SF3">
    <property type="entry name" value="CONSERVED OLIGOMERIC GOLGI COMPLEX SUBUNIT 5"/>
    <property type="match status" value="1"/>
</dbReference>
<evidence type="ECO:0000256" key="4">
    <source>
        <dbReference type="ARBA" id="ARBA00023136"/>
    </source>
</evidence>
<keyword evidence="4" id="KW-0472">Membrane</keyword>
<evidence type="ECO:0000259" key="5">
    <source>
        <dbReference type="Pfam" id="PF10392"/>
    </source>
</evidence>
<dbReference type="InterPro" id="IPR049176">
    <property type="entry name" value="COG5_N"/>
</dbReference>
<keyword evidence="8" id="KW-1185">Reference proteome</keyword>
<evidence type="ECO:0000256" key="2">
    <source>
        <dbReference type="ARBA" id="ARBA00020974"/>
    </source>
</evidence>
<sequence>MSVDEYEDVIDPSFDPITFSNDLLLATNSTPNELDLSTSIKRINFDIQNIDLQLDKISGEEHENLVQEIHQDVNSKQLLSQLSEPLNHINTSFQRLDKDLIKPYNDSIKLQDALKKIHSTAYLLRGVETFTQIIEQIEEISNSKNFDSTILKNNKTLLKLSNLYQNLQSHIDENSNLKSLKIIRDYETIAKSRKNHLIDLLINFIKQINEKTKLNENELSTLLQSLYILDSKSLIGTISSIINVNITVSSNLLIRSLNSPRSFDSTFKEVSNKGLLISKISQSLSVLKINEDKSLLNFILAQLELIDLLSTFWRDIAKNFGKKFKETYNKNTSVGKLLAQNKSQFKKSIHDAVINSDVLGKFDENSIELRMMINSVSALDK</sequence>
<dbReference type="PANTHER" id="PTHR13228">
    <property type="entry name" value="CONSERVED OLIGOMERIC GOLGI COMPLEX COMPONENT 5"/>
    <property type="match status" value="1"/>
</dbReference>
<reference evidence="7" key="2">
    <citation type="submission" date="2021-01" db="EMBL/GenBank/DDBJ databases">
        <authorList>
            <person name="Schikora-Tamarit M.A."/>
        </authorList>
    </citation>
    <scope>NUCLEOTIDE SEQUENCE</scope>
    <source>
        <strain evidence="7">CBS6341</strain>
    </source>
</reference>
<dbReference type="AlphaFoldDB" id="A0A9P8TCA5"/>
<organism evidence="7 8">
    <name type="scientific">Wickerhamomyces mucosus</name>
    <dbReference type="NCBI Taxonomy" id="1378264"/>
    <lineage>
        <taxon>Eukaryota</taxon>
        <taxon>Fungi</taxon>
        <taxon>Dikarya</taxon>
        <taxon>Ascomycota</taxon>
        <taxon>Saccharomycotina</taxon>
        <taxon>Saccharomycetes</taxon>
        <taxon>Phaffomycetales</taxon>
        <taxon>Wickerhamomycetaceae</taxon>
        <taxon>Wickerhamomyces</taxon>
    </lineage>
</organism>
<name>A0A9P8TCA5_9ASCO</name>
<proteinExistence type="predicted"/>
<dbReference type="InterPro" id="IPR019465">
    <property type="entry name" value="Cog5"/>
</dbReference>
<dbReference type="EMBL" id="JAEUBF010001058">
    <property type="protein sequence ID" value="KAH3673026.1"/>
    <property type="molecule type" value="Genomic_DNA"/>
</dbReference>
<evidence type="ECO:0000259" key="6">
    <source>
        <dbReference type="Pfam" id="PF20649"/>
    </source>
</evidence>
<protein>
    <recommendedName>
        <fullName evidence="2">Conserved oligomeric Golgi complex subunit 5</fullName>
    </recommendedName>
</protein>
<feature type="domain" description="Conserved oligomeric Golgi complex subunit 5 helical" evidence="6">
    <location>
        <begin position="177"/>
        <end position="352"/>
    </location>
</feature>
<dbReference type="Proteomes" id="UP000769528">
    <property type="component" value="Unassembled WGS sequence"/>
</dbReference>
<comment type="subcellular location">
    <subcellularLocation>
        <location evidence="1">Golgi apparatus membrane</location>
        <topology evidence="1">Peripheral membrane protein</topology>
    </subcellularLocation>
</comment>
<keyword evidence="3" id="KW-0333">Golgi apparatus</keyword>
<comment type="caution">
    <text evidence="7">The sequence shown here is derived from an EMBL/GenBank/DDBJ whole genome shotgun (WGS) entry which is preliminary data.</text>
</comment>
<gene>
    <name evidence="7" type="ORF">WICMUC_003939</name>
</gene>
<dbReference type="InterPro" id="IPR048485">
    <property type="entry name" value="COG5_helical"/>
</dbReference>
<dbReference type="OrthoDB" id="18786at2759"/>
<dbReference type="GO" id="GO:0000139">
    <property type="term" value="C:Golgi membrane"/>
    <property type="evidence" value="ECO:0007669"/>
    <property type="project" value="UniProtKB-SubCell"/>
</dbReference>
<dbReference type="GO" id="GO:0006891">
    <property type="term" value="P:intra-Golgi vesicle-mediated transport"/>
    <property type="evidence" value="ECO:0007669"/>
    <property type="project" value="InterPro"/>
</dbReference>